<evidence type="ECO:0000256" key="1">
    <source>
        <dbReference type="SAM" id="MobiDB-lite"/>
    </source>
</evidence>
<sequence length="75" mass="7902">MLPPRLPPHPVRNSAATFSPPSSRLKCERKETAVDVVGVIAAVVDTAGNDEGIVAFGDVKAVTEEVVLGFDINDD</sequence>
<reference evidence="2" key="1">
    <citation type="submission" date="2022-03" db="EMBL/GenBank/DDBJ databases">
        <authorList>
            <person name="Martin H S."/>
        </authorList>
    </citation>
    <scope>NUCLEOTIDE SEQUENCE</scope>
</reference>
<proteinExistence type="predicted"/>
<organism evidence="2 3">
    <name type="scientific">Iphiclides podalirius</name>
    <name type="common">scarce swallowtail</name>
    <dbReference type="NCBI Taxonomy" id="110791"/>
    <lineage>
        <taxon>Eukaryota</taxon>
        <taxon>Metazoa</taxon>
        <taxon>Ecdysozoa</taxon>
        <taxon>Arthropoda</taxon>
        <taxon>Hexapoda</taxon>
        <taxon>Insecta</taxon>
        <taxon>Pterygota</taxon>
        <taxon>Neoptera</taxon>
        <taxon>Endopterygota</taxon>
        <taxon>Lepidoptera</taxon>
        <taxon>Glossata</taxon>
        <taxon>Ditrysia</taxon>
        <taxon>Papilionoidea</taxon>
        <taxon>Papilionidae</taxon>
        <taxon>Papilioninae</taxon>
        <taxon>Iphiclides</taxon>
    </lineage>
</organism>
<dbReference type="Proteomes" id="UP000837857">
    <property type="component" value="Chromosome 4"/>
</dbReference>
<accession>A0ABN8IVZ3</accession>
<feature type="region of interest" description="Disordered" evidence="1">
    <location>
        <begin position="1"/>
        <end position="24"/>
    </location>
</feature>
<name>A0ABN8IVZ3_9NEOP</name>
<feature type="compositionally biased region" description="Pro residues" evidence="1">
    <location>
        <begin position="1"/>
        <end position="10"/>
    </location>
</feature>
<dbReference type="EMBL" id="OW152816">
    <property type="protein sequence ID" value="CAH2065713.1"/>
    <property type="molecule type" value="Genomic_DNA"/>
</dbReference>
<feature type="non-terminal residue" evidence="2">
    <location>
        <position position="75"/>
    </location>
</feature>
<keyword evidence="3" id="KW-1185">Reference proteome</keyword>
<gene>
    <name evidence="2" type="ORF">IPOD504_LOCUS13099</name>
</gene>
<evidence type="ECO:0000313" key="3">
    <source>
        <dbReference type="Proteomes" id="UP000837857"/>
    </source>
</evidence>
<protein>
    <submittedName>
        <fullName evidence="2">Uncharacterized protein</fullName>
    </submittedName>
</protein>
<evidence type="ECO:0000313" key="2">
    <source>
        <dbReference type="EMBL" id="CAH2065713.1"/>
    </source>
</evidence>